<evidence type="ECO:0000256" key="9">
    <source>
        <dbReference type="ARBA" id="ARBA00023098"/>
    </source>
</evidence>
<keyword evidence="13" id="KW-1185">Reference proteome</keyword>
<comment type="function">
    <text evidence="1">Condensation of UDP-2,3-diacylglucosamine and 2,3-diacylglucosamine-1-phosphate to form lipid A disaccharide, a precursor of lipid A, a phosphorylated glycolipid that anchors the lipopolysaccharide to the outer membrane of the cell.</text>
</comment>
<keyword evidence="5" id="KW-0444">Lipid biosynthesis</keyword>
<gene>
    <name evidence="12" type="primary">lpxB</name>
    <name evidence="12" type="ORF">KY465_14495</name>
</gene>
<dbReference type="NCBIfam" id="TIGR00215">
    <property type="entry name" value="lpxB"/>
    <property type="match status" value="1"/>
</dbReference>
<dbReference type="InterPro" id="IPR003835">
    <property type="entry name" value="Glyco_trans_19"/>
</dbReference>
<dbReference type="Proteomes" id="UP001430804">
    <property type="component" value="Unassembled WGS sequence"/>
</dbReference>
<evidence type="ECO:0000256" key="1">
    <source>
        <dbReference type="ARBA" id="ARBA00002056"/>
    </source>
</evidence>
<evidence type="ECO:0000256" key="6">
    <source>
        <dbReference type="ARBA" id="ARBA00022556"/>
    </source>
</evidence>
<dbReference type="PANTHER" id="PTHR30372:SF4">
    <property type="entry name" value="LIPID-A-DISACCHARIDE SYNTHASE, MITOCHONDRIAL-RELATED"/>
    <property type="match status" value="1"/>
</dbReference>
<dbReference type="EMBL" id="JAHWQX010000003">
    <property type="protein sequence ID" value="MBW3098490.1"/>
    <property type="molecule type" value="Genomic_DNA"/>
</dbReference>
<keyword evidence="9" id="KW-0443">Lipid metabolism</keyword>
<reference evidence="12" key="1">
    <citation type="submission" date="2021-07" db="EMBL/GenBank/DDBJ databases">
        <title>Pseudohoeflea marina sp. nov. a polyhydroxyalcanoate-producing bacterium.</title>
        <authorList>
            <person name="Zheng W."/>
            <person name="Yu S."/>
            <person name="Huang Y."/>
        </authorList>
    </citation>
    <scope>NUCLEOTIDE SEQUENCE</scope>
    <source>
        <strain evidence="12">DP4N28-3</strain>
    </source>
</reference>
<evidence type="ECO:0000256" key="7">
    <source>
        <dbReference type="ARBA" id="ARBA00022676"/>
    </source>
</evidence>
<evidence type="ECO:0000256" key="11">
    <source>
        <dbReference type="NCBIfam" id="TIGR00215"/>
    </source>
</evidence>
<sequence>MTAPRIAIIAGEASGDTLAAGLVNALNARLDTPAELVGVGGPQLVDAGLSSLFDYTELSLMGFSEVIAKLPRLLARIRQTAQAIIAARPDCLIIVDSPDFTHRVARRVKAQCPDLPVINYVCPTVWAWKPERAARMRSYIDHVLSVLPFEPEVVARLGGPPLTYVGHRLTSVPGLTAAHEAQQKRRAALQEGTGPRGMPASGDKEAAPLTCLLLPGSRRGEITRLAADIGQSAAILAERQSSVRFLLPVATGREELLRTAMAGWTVPVELVEGEAAKWQAFGEADVAIAASGTVLLELALAGVPAVSLYRVDSLSQHFTHLIKTWSAALPNLIADRVVIHEFFQQMIRPERIARMAEQLARDGLTRRAALADLDLVHRRMQVPRQPEDRAADIVLELLRRGSAA</sequence>
<dbReference type="RefSeq" id="WP_219202554.1">
    <property type="nucleotide sequence ID" value="NZ_JAHWQX010000003.1"/>
</dbReference>
<keyword evidence="6" id="KW-0441">Lipid A biosynthesis</keyword>
<comment type="caution">
    <text evidence="12">The sequence shown here is derived from an EMBL/GenBank/DDBJ whole genome shotgun (WGS) entry which is preliminary data.</text>
</comment>
<evidence type="ECO:0000256" key="5">
    <source>
        <dbReference type="ARBA" id="ARBA00022516"/>
    </source>
</evidence>
<keyword evidence="8 12" id="KW-0808">Transferase</keyword>
<keyword evidence="7 12" id="KW-0328">Glycosyltransferase</keyword>
<evidence type="ECO:0000256" key="8">
    <source>
        <dbReference type="ARBA" id="ARBA00022679"/>
    </source>
</evidence>
<evidence type="ECO:0000256" key="10">
    <source>
        <dbReference type="ARBA" id="ARBA00048975"/>
    </source>
</evidence>
<comment type="catalytic activity">
    <reaction evidence="10">
        <text>a lipid X + a UDP-2-N,3-O-bis[(3R)-3-hydroxyacyl]-alpha-D-glucosamine = a lipid A disaccharide + UDP + H(+)</text>
        <dbReference type="Rhea" id="RHEA:67828"/>
        <dbReference type="ChEBI" id="CHEBI:15378"/>
        <dbReference type="ChEBI" id="CHEBI:58223"/>
        <dbReference type="ChEBI" id="CHEBI:137748"/>
        <dbReference type="ChEBI" id="CHEBI:176338"/>
        <dbReference type="ChEBI" id="CHEBI:176343"/>
        <dbReference type="EC" id="2.4.1.182"/>
    </reaction>
</comment>
<accession>A0ABS6WTU7</accession>
<dbReference type="GO" id="GO:0008915">
    <property type="term" value="F:lipid-A-disaccharide synthase activity"/>
    <property type="evidence" value="ECO:0007669"/>
    <property type="project" value="UniProtKB-EC"/>
</dbReference>
<evidence type="ECO:0000313" key="12">
    <source>
        <dbReference type="EMBL" id="MBW3098490.1"/>
    </source>
</evidence>
<evidence type="ECO:0000313" key="13">
    <source>
        <dbReference type="Proteomes" id="UP001430804"/>
    </source>
</evidence>
<dbReference type="Pfam" id="PF02684">
    <property type="entry name" value="LpxB"/>
    <property type="match status" value="1"/>
</dbReference>
<comment type="similarity">
    <text evidence="2">Belongs to the LpxB family.</text>
</comment>
<name>A0ABS6WTU7_9HYPH</name>
<organism evidence="12 13">
    <name type="scientific">Pseudohoeflea coraliihabitans</name>
    <dbReference type="NCBI Taxonomy" id="2860393"/>
    <lineage>
        <taxon>Bacteria</taxon>
        <taxon>Pseudomonadati</taxon>
        <taxon>Pseudomonadota</taxon>
        <taxon>Alphaproteobacteria</taxon>
        <taxon>Hyphomicrobiales</taxon>
        <taxon>Rhizobiaceae</taxon>
        <taxon>Pseudohoeflea</taxon>
    </lineage>
</organism>
<protein>
    <recommendedName>
        <fullName evidence="4 11">Lipid-A-disaccharide synthase</fullName>
        <ecNumber evidence="3 11">2.4.1.182</ecNumber>
    </recommendedName>
</protein>
<dbReference type="PANTHER" id="PTHR30372">
    <property type="entry name" value="LIPID-A-DISACCHARIDE SYNTHASE"/>
    <property type="match status" value="1"/>
</dbReference>
<evidence type="ECO:0000256" key="3">
    <source>
        <dbReference type="ARBA" id="ARBA00012687"/>
    </source>
</evidence>
<dbReference type="EC" id="2.4.1.182" evidence="3 11"/>
<evidence type="ECO:0000256" key="2">
    <source>
        <dbReference type="ARBA" id="ARBA00007868"/>
    </source>
</evidence>
<proteinExistence type="inferred from homology"/>
<evidence type="ECO:0000256" key="4">
    <source>
        <dbReference type="ARBA" id="ARBA00020902"/>
    </source>
</evidence>